<proteinExistence type="predicted"/>
<dbReference type="AlphaFoldDB" id="A0A161YMA2"/>
<dbReference type="EMBL" id="AUXX01000037">
    <property type="protein sequence ID" value="KZN62780.1"/>
    <property type="molecule type" value="Genomic_DNA"/>
</dbReference>
<sequence>MRALQALTLQWWRVQAIPGGVMESVFKRAQGKKLLHRKSQDEKGVCQKSEAHSRDLMQQFQEVIQHVEKNGKDEDTCREALRRLYSSHESCFSSQKVTEPHE</sequence>
<evidence type="ECO:0000313" key="2">
    <source>
        <dbReference type="Proteomes" id="UP000076661"/>
    </source>
</evidence>
<organism evidence="1 2">
    <name type="scientific">Pseudoalteromonas luteoviolacea S4060-1</name>
    <dbReference type="NCBI Taxonomy" id="1365257"/>
    <lineage>
        <taxon>Bacteria</taxon>
        <taxon>Pseudomonadati</taxon>
        <taxon>Pseudomonadota</taxon>
        <taxon>Gammaproteobacteria</taxon>
        <taxon>Alteromonadales</taxon>
        <taxon>Pseudoalteromonadaceae</taxon>
        <taxon>Pseudoalteromonas</taxon>
    </lineage>
</organism>
<reference evidence="1 2" key="1">
    <citation type="submission" date="2013-07" db="EMBL/GenBank/DDBJ databases">
        <title>Comparative Genomic and Metabolomic Analysis of Twelve Strains of Pseudoalteromonas luteoviolacea.</title>
        <authorList>
            <person name="Vynne N.G."/>
            <person name="Mansson M."/>
            <person name="Gram L."/>
        </authorList>
    </citation>
    <scope>NUCLEOTIDE SEQUENCE [LARGE SCALE GENOMIC DNA]</scope>
    <source>
        <strain evidence="1 2">S4060-1</strain>
    </source>
</reference>
<protein>
    <submittedName>
        <fullName evidence="1">Uncharacterized protein</fullName>
    </submittedName>
</protein>
<dbReference type="PATRIC" id="fig|1365257.3.peg.3954"/>
<comment type="caution">
    <text evidence="1">The sequence shown here is derived from an EMBL/GenBank/DDBJ whole genome shotgun (WGS) entry which is preliminary data.</text>
</comment>
<dbReference type="Proteomes" id="UP000076661">
    <property type="component" value="Unassembled WGS sequence"/>
</dbReference>
<evidence type="ECO:0000313" key="1">
    <source>
        <dbReference type="EMBL" id="KZN62780.1"/>
    </source>
</evidence>
<gene>
    <name evidence="1" type="ORF">N478_25170</name>
</gene>
<accession>A0A161YMA2</accession>
<name>A0A161YMA2_9GAMM</name>